<feature type="repeat" description="WD" evidence="3">
    <location>
        <begin position="119"/>
        <end position="154"/>
    </location>
</feature>
<accession>A0ABR1IUC0</accession>
<evidence type="ECO:0000313" key="6">
    <source>
        <dbReference type="Proteomes" id="UP001498398"/>
    </source>
</evidence>
<evidence type="ECO:0000256" key="3">
    <source>
        <dbReference type="PROSITE-ProRule" id="PRU00221"/>
    </source>
</evidence>
<dbReference type="Proteomes" id="UP001498398">
    <property type="component" value="Unassembled WGS sequence"/>
</dbReference>
<dbReference type="InterPro" id="IPR015943">
    <property type="entry name" value="WD40/YVTN_repeat-like_dom_sf"/>
</dbReference>
<gene>
    <name evidence="5" type="ORF">VKT23_017151</name>
</gene>
<dbReference type="Pfam" id="PF00400">
    <property type="entry name" value="WD40"/>
    <property type="match status" value="2"/>
</dbReference>
<dbReference type="InterPro" id="IPR036322">
    <property type="entry name" value="WD40_repeat_dom_sf"/>
</dbReference>
<dbReference type="SMART" id="SM00320">
    <property type="entry name" value="WD40"/>
    <property type="match status" value="6"/>
</dbReference>
<comment type="caution">
    <text evidence="5">The sequence shown here is derived from an EMBL/GenBank/DDBJ whole genome shotgun (WGS) entry which is preliminary data.</text>
</comment>
<evidence type="ECO:0000313" key="5">
    <source>
        <dbReference type="EMBL" id="KAK7440209.1"/>
    </source>
</evidence>
<reference evidence="5 6" key="1">
    <citation type="submission" date="2024-01" db="EMBL/GenBank/DDBJ databases">
        <title>A draft genome for the cacao thread blight pathogen Marasmiellus scandens.</title>
        <authorList>
            <person name="Baruah I.K."/>
            <person name="Leung J."/>
            <person name="Bukari Y."/>
            <person name="Amoako-Attah I."/>
            <person name="Meinhardt L.W."/>
            <person name="Bailey B.A."/>
            <person name="Cohen S.P."/>
        </authorList>
    </citation>
    <scope>NUCLEOTIDE SEQUENCE [LARGE SCALE GENOMIC DNA]</scope>
    <source>
        <strain evidence="5 6">GH-19</strain>
    </source>
</reference>
<dbReference type="PROSITE" id="PS00678">
    <property type="entry name" value="WD_REPEATS_1"/>
    <property type="match status" value="2"/>
</dbReference>
<evidence type="ECO:0000256" key="4">
    <source>
        <dbReference type="SAM" id="MobiDB-lite"/>
    </source>
</evidence>
<dbReference type="InterPro" id="IPR019775">
    <property type="entry name" value="WD40_repeat_CS"/>
</dbReference>
<dbReference type="InterPro" id="IPR020472">
    <property type="entry name" value="WD40_PAC1"/>
</dbReference>
<dbReference type="PROSITE" id="PS50082">
    <property type="entry name" value="WD_REPEATS_2"/>
    <property type="match status" value="2"/>
</dbReference>
<keyword evidence="1 3" id="KW-0853">WD repeat</keyword>
<evidence type="ECO:0008006" key="7">
    <source>
        <dbReference type="Google" id="ProtNLM"/>
    </source>
</evidence>
<feature type="compositionally biased region" description="Acidic residues" evidence="4">
    <location>
        <begin position="397"/>
        <end position="409"/>
    </location>
</feature>
<evidence type="ECO:0000256" key="2">
    <source>
        <dbReference type="ARBA" id="ARBA00022737"/>
    </source>
</evidence>
<dbReference type="InterPro" id="IPR001680">
    <property type="entry name" value="WD40_rpt"/>
</dbReference>
<dbReference type="PANTHER" id="PTHR22847:SF731">
    <property type="entry name" value="TNF RECEPTOR ASSOCIATED FACTOR 7"/>
    <property type="match status" value="1"/>
</dbReference>
<protein>
    <recommendedName>
        <fullName evidence="7">WD40 repeat-like protein</fullName>
    </recommendedName>
</protein>
<proteinExistence type="predicted"/>
<dbReference type="EMBL" id="JBANRG010000069">
    <property type="protein sequence ID" value="KAK7440209.1"/>
    <property type="molecule type" value="Genomic_DNA"/>
</dbReference>
<dbReference type="SUPFAM" id="SSF50978">
    <property type="entry name" value="WD40 repeat-like"/>
    <property type="match status" value="1"/>
</dbReference>
<evidence type="ECO:0000256" key="1">
    <source>
        <dbReference type="ARBA" id="ARBA00022574"/>
    </source>
</evidence>
<sequence length="409" mass="44604">MANANTSNFLVSESHLALSDARNQKAEKFKDVGEPLQLQGKAIAIEVTGNDAWIGDNTTVARKVDLESGKTLQVYAGHRGPVSALALWSSPAGEILITGSWDKTIKLWDTNTKQIISSTDAHSDFVKSLLVYPSLNILVSGSSDKIVRFWDLTSALSGQPLTSVGSISTHTRPVECLDGQATGENSAELCTGDTMGVINLWTLAREEGNTADVAPRWKSTLKEQFKHHRTKITELKYRNGSLWTASLDETVQILSTNSPSPSIPASITHPTGVRALLSLSLTPLAEPYLITGSGDILRVYDVSSLKEPELVNEIEGHWHDVTAIRLWIRKSTIEAEDGTKKTSVEPWVVSTSLDETVRRWRLGDLLTPKPKSVEHKKVSSQPTPEAVKETSSSGLTAEEEAELAELMDD</sequence>
<dbReference type="PRINTS" id="PR00320">
    <property type="entry name" value="GPROTEINBRPT"/>
</dbReference>
<organism evidence="5 6">
    <name type="scientific">Marasmiellus scandens</name>
    <dbReference type="NCBI Taxonomy" id="2682957"/>
    <lineage>
        <taxon>Eukaryota</taxon>
        <taxon>Fungi</taxon>
        <taxon>Dikarya</taxon>
        <taxon>Basidiomycota</taxon>
        <taxon>Agaricomycotina</taxon>
        <taxon>Agaricomycetes</taxon>
        <taxon>Agaricomycetidae</taxon>
        <taxon>Agaricales</taxon>
        <taxon>Marasmiineae</taxon>
        <taxon>Omphalotaceae</taxon>
        <taxon>Marasmiellus</taxon>
    </lineage>
</organism>
<dbReference type="PANTHER" id="PTHR22847">
    <property type="entry name" value="WD40 REPEAT PROTEIN"/>
    <property type="match status" value="1"/>
</dbReference>
<keyword evidence="2" id="KW-0677">Repeat</keyword>
<dbReference type="PROSITE" id="PS50294">
    <property type="entry name" value="WD_REPEATS_REGION"/>
    <property type="match status" value="2"/>
</dbReference>
<feature type="repeat" description="WD" evidence="3">
    <location>
        <begin position="75"/>
        <end position="118"/>
    </location>
</feature>
<keyword evidence="6" id="KW-1185">Reference proteome</keyword>
<feature type="region of interest" description="Disordered" evidence="4">
    <location>
        <begin position="371"/>
        <end position="409"/>
    </location>
</feature>
<name>A0ABR1IUC0_9AGAR</name>
<dbReference type="Gene3D" id="2.130.10.10">
    <property type="entry name" value="YVTN repeat-like/Quinoprotein amine dehydrogenase"/>
    <property type="match status" value="2"/>
</dbReference>